<dbReference type="EMBL" id="CP001944">
    <property type="protein sequence ID" value="ADM11176.1"/>
    <property type="molecule type" value="Genomic_DNA"/>
</dbReference>
<dbReference type="Proteomes" id="UP000002313">
    <property type="component" value="Chromosome III"/>
</dbReference>
<organism evidence="1 2">
    <name type="scientific">Encephalitozoon intestinalis (strain ATCC 50506)</name>
    <name type="common">Microsporidian parasite</name>
    <name type="synonym">Septata intestinalis</name>
    <dbReference type="NCBI Taxonomy" id="876142"/>
    <lineage>
        <taxon>Eukaryota</taxon>
        <taxon>Fungi</taxon>
        <taxon>Fungi incertae sedis</taxon>
        <taxon>Microsporidia</taxon>
        <taxon>Unikaryonidae</taxon>
        <taxon>Encephalitozoon</taxon>
    </lineage>
</organism>
<keyword evidence="2" id="KW-1185">Reference proteome</keyword>
<dbReference type="HOGENOM" id="CLU_771675_0_0_1"/>
<evidence type="ECO:0000313" key="2">
    <source>
        <dbReference type="Proteomes" id="UP000002313"/>
    </source>
</evidence>
<accession>E0S641</accession>
<reference evidence="1 2" key="2">
    <citation type="journal article" date="2012" name="Proc. Natl. Acad. Sci. U.S.A.">
        <title>Gain and loss of multiple functionally related, horizontally transferred genes in the reduced genomes of two microsporidian parasites.</title>
        <authorList>
            <person name="Pombert J.-F."/>
            <person name="Selman M."/>
            <person name="Burki F."/>
            <person name="Bardell F.T."/>
            <person name="Farinelli L."/>
            <person name="Solter L.F."/>
            <person name="Whitman D.W."/>
            <person name="Weiss L.M."/>
            <person name="Corradi N."/>
            <person name="Keeling P.J."/>
        </authorList>
    </citation>
    <scope>NUCLEOTIDE SEQUENCE [LARGE SCALE GENOMIC DNA]</scope>
    <source>
        <strain evidence="1 2">ATCC 50506</strain>
    </source>
</reference>
<dbReference type="GeneID" id="9698930"/>
<dbReference type="RefSeq" id="XP_003072536.1">
    <property type="nucleotide sequence ID" value="XM_003072490.1"/>
</dbReference>
<dbReference type="OrthoDB" id="2194086at2759"/>
<proteinExistence type="predicted"/>
<evidence type="ECO:0000313" key="1">
    <source>
        <dbReference type="EMBL" id="ADM11176.1"/>
    </source>
</evidence>
<protein>
    <submittedName>
        <fullName evidence="1">Uncharacterized protein</fullName>
    </submittedName>
</protein>
<reference evidence="1 2" key="1">
    <citation type="journal article" date="2010" name="Nat. Commun.">
        <title>The complete sequence of the smallest known nuclear genome from the microsporidian Encephalitozoon intestinalis.</title>
        <authorList>
            <person name="Corradi N."/>
            <person name="Pombert J.-F."/>
            <person name="Farinelli L."/>
            <person name="Didier E.S."/>
            <person name="Keeling P.J."/>
        </authorList>
    </citation>
    <scope>NUCLEOTIDE SEQUENCE [LARGE SCALE GENOMIC DNA]</scope>
    <source>
        <strain evidence="1 2">ATCC 50506</strain>
    </source>
</reference>
<gene>
    <name evidence="1" type="ORF">Eint_030320</name>
</gene>
<dbReference type="KEGG" id="ein:Eint_030320"/>
<dbReference type="AlphaFoldDB" id="E0S641"/>
<name>E0S641_ENCIT</name>
<dbReference type="VEuPathDB" id="MicrosporidiaDB:Eint_030320"/>
<sequence>MGSNKLQNYNPWNVPQMPEGIKSLFEGQEVFVVVDDTKVRVRKEEISTEGNCKREGIIRDIPLIEIRSLHVKNDEGFFLKLRLLEETIIFKFDSHHSRDIIKSMILSFMKTDQDVIRKILESDPAVKTMFNNLKQCISSSKFWTINKDRMRQMMPIVRQQPSREIEVDEKTFISSLDPVLLNIFGQMNCSVNQFYNLLRQSYFCNTKNEKNSLDRMINSAVRDYEVRQDFASRINTHSVLALKPIEDVEIRPSTKEGRKVEFLPIYPFEEEKPEKPRREFRFDRHPLKCELDLEIVPMTEKKMFEKKDLVWIRDLSKVVYKSMKEEDGAFLDEVSEITKRFLDNMERKYGKGCDVYLKRILPTYFIEGKNK</sequence>